<dbReference type="PANTHER" id="PTHR37164">
    <property type="entry name" value="BACTERIOHEMERYTHRIN"/>
    <property type="match status" value="1"/>
</dbReference>
<protein>
    <submittedName>
        <fullName evidence="5">Hemerythrin</fullName>
    </submittedName>
</protein>
<dbReference type="CDD" id="cd12107">
    <property type="entry name" value="Hemerythrin"/>
    <property type="match status" value="1"/>
</dbReference>
<dbReference type="Proteomes" id="UP000263040">
    <property type="component" value="Chromosome"/>
</dbReference>
<keyword evidence="6" id="KW-1185">Reference proteome</keyword>
<dbReference type="EMBL" id="CP032100">
    <property type="protein sequence ID" value="AXX90114.1"/>
    <property type="molecule type" value="Genomic_DNA"/>
</dbReference>
<organism evidence="5 6">
    <name type="scientific">Arcobacter suis CECT 7833</name>
    <dbReference type="NCBI Taxonomy" id="663365"/>
    <lineage>
        <taxon>Bacteria</taxon>
        <taxon>Pseudomonadati</taxon>
        <taxon>Campylobacterota</taxon>
        <taxon>Epsilonproteobacteria</taxon>
        <taxon>Campylobacterales</taxon>
        <taxon>Arcobacteraceae</taxon>
        <taxon>Arcobacter</taxon>
    </lineage>
</organism>
<comment type="similarity">
    <text evidence="1">Belongs to the hemerythrin family.</text>
</comment>
<dbReference type="NCBIfam" id="TIGR02481">
    <property type="entry name" value="hemeryth_dom"/>
    <property type="match status" value="1"/>
</dbReference>
<proteinExistence type="inferred from homology"/>
<dbReference type="AlphaFoldDB" id="A0AAD0SR33"/>
<name>A0AAD0SR33_9BACT</name>
<dbReference type="PANTHER" id="PTHR37164:SF1">
    <property type="entry name" value="BACTERIOHEMERYTHRIN"/>
    <property type="match status" value="1"/>
</dbReference>
<dbReference type="InterPro" id="IPR016131">
    <property type="entry name" value="Haemerythrin_Fe_BS"/>
</dbReference>
<sequence>MKKFEANKHSLNYEKMDTLHMEFLEIYNSVDLNSKDSINAKATELLEHTKKHFSEEEKLMDRYSYPRSKEHKDEHNKVLSELRFFIDKSHSIFGMNILKSYYVEKLPYWFDYHLASMDSDLAAYLKNFNLKSNKKQQEVN</sequence>
<evidence type="ECO:0000256" key="3">
    <source>
        <dbReference type="ARBA" id="ARBA00022723"/>
    </source>
</evidence>
<accession>A0AAD0SR33</accession>
<dbReference type="GO" id="GO:0005344">
    <property type="term" value="F:oxygen carrier activity"/>
    <property type="evidence" value="ECO:0007669"/>
    <property type="project" value="UniProtKB-KW"/>
</dbReference>
<evidence type="ECO:0000256" key="4">
    <source>
        <dbReference type="ARBA" id="ARBA00023004"/>
    </source>
</evidence>
<keyword evidence="3" id="KW-0479">Metal-binding</keyword>
<evidence type="ECO:0000256" key="1">
    <source>
        <dbReference type="ARBA" id="ARBA00010587"/>
    </source>
</evidence>
<gene>
    <name evidence="5" type="ORF">ASUIS_1636</name>
</gene>
<evidence type="ECO:0000313" key="6">
    <source>
        <dbReference type="Proteomes" id="UP000263040"/>
    </source>
</evidence>
<dbReference type="GO" id="GO:0046872">
    <property type="term" value="F:metal ion binding"/>
    <property type="evidence" value="ECO:0007669"/>
    <property type="project" value="UniProtKB-KW"/>
</dbReference>
<keyword evidence="2" id="KW-0813">Transport</keyword>
<keyword evidence="4" id="KW-0408">Iron</keyword>
<dbReference type="InterPro" id="IPR050669">
    <property type="entry name" value="Hemerythrin"/>
</dbReference>
<dbReference type="InterPro" id="IPR035938">
    <property type="entry name" value="Hemerythrin-like_sf"/>
</dbReference>
<dbReference type="InterPro" id="IPR012827">
    <property type="entry name" value="Hemerythrin_metal-bd"/>
</dbReference>
<evidence type="ECO:0000313" key="5">
    <source>
        <dbReference type="EMBL" id="AXX90114.1"/>
    </source>
</evidence>
<keyword evidence="2" id="KW-0561">Oxygen transport</keyword>
<evidence type="ECO:0000256" key="2">
    <source>
        <dbReference type="ARBA" id="ARBA00022621"/>
    </source>
</evidence>
<dbReference type="PROSITE" id="PS00550">
    <property type="entry name" value="HEMERYTHRINS"/>
    <property type="match status" value="1"/>
</dbReference>
<dbReference type="KEGG" id="asui:ASUIS_1636"/>
<dbReference type="RefSeq" id="WP_118886632.1">
    <property type="nucleotide sequence ID" value="NZ_CP032100.1"/>
</dbReference>
<dbReference type="SUPFAM" id="SSF47188">
    <property type="entry name" value="Hemerythrin-like"/>
    <property type="match status" value="1"/>
</dbReference>
<reference evidence="5 6" key="1">
    <citation type="submission" date="2018-08" db="EMBL/GenBank/DDBJ databases">
        <title>Complete genome of the Arcobacter suis type strain LMG 26152.</title>
        <authorList>
            <person name="Miller W.G."/>
            <person name="Yee E."/>
            <person name="Bono J.L."/>
        </authorList>
    </citation>
    <scope>NUCLEOTIDE SEQUENCE [LARGE SCALE GENOMIC DNA]</scope>
    <source>
        <strain evidence="5 6">CECT 7833</strain>
    </source>
</reference>
<dbReference type="Gene3D" id="1.20.120.50">
    <property type="entry name" value="Hemerythrin-like"/>
    <property type="match status" value="1"/>
</dbReference>